<dbReference type="AlphaFoldDB" id="A0A6P1SZU5"/>
<dbReference type="KEGG" id="amaq:GO499_07470"/>
<dbReference type="Gene3D" id="1.10.10.10">
    <property type="entry name" value="Winged helix-like DNA-binding domain superfamily/Winged helix DNA-binding domain"/>
    <property type="match status" value="1"/>
</dbReference>
<evidence type="ECO:0000259" key="4">
    <source>
        <dbReference type="PROSITE" id="PS50042"/>
    </source>
</evidence>
<dbReference type="GO" id="GO:0003677">
    <property type="term" value="F:DNA binding"/>
    <property type="evidence" value="ECO:0007669"/>
    <property type="project" value="UniProtKB-KW"/>
</dbReference>
<dbReference type="Gene3D" id="2.60.120.10">
    <property type="entry name" value="Jelly Rolls"/>
    <property type="match status" value="1"/>
</dbReference>
<dbReference type="InterPro" id="IPR012318">
    <property type="entry name" value="HTH_CRP"/>
</dbReference>
<dbReference type="InterPro" id="IPR036388">
    <property type="entry name" value="WH-like_DNA-bd_sf"/>
</dbReference>
<dbReference type="Pfam" id="PF13545">
    <property type="entry name" value="HTH_Crp_2"/>
    <property type="match status" value="1"/>
</dbReference>
<dbReference type="SUPFAM" id="SSF51206">
    <property type="entry name" value="cAMP-binding domain-like"/>
    <property type="match status" value="1"/>
</dbReference>
<organism evidence="6 7">
    <name type="scientific">Algicella marina</name>
    <dbReference type="NCBI Taxonomy" id="2683284"/>
    <lineage>
        <taxon>Bacteria</taxon>
        <taxon>Pseudomonadati</taxon>
        <taxon>Pseudomonadota</taxon>
        <taxon>Alphaproteobacteria</taxon>
        <taxon>Rhodobacterales</taxon>
        <taxon>Paracoccaceae</taxon>
        <taxon>Algicella</taxon>
    </lineage>
</organism>
<feature type="domain" description="Cyclic nucleotide-binding" evidence="4">
    <location>
        <begin position="15"/>
        <end position="124"/>
    </location>
</feature>
<dbReference type="Proteomes" id="UP000464495">
    <property type="component" value="Chromosome"/>
</dbReference>
<protein>
    <submittedName>
        <fullName evidence="6">Cyclic nucleotide-binding domain-containing protein</fullName>
    </submittedName>
</protein>
<dbReference type="PROSITE" id="PS50042">
    <property type="entry name" value="CNMP_BINDING_3"/>
    <property type="match status" value="1"/>
</dbReference>
<evidence type="ECO:0000259" key="5">
    <source>
        <dbReference type="PROSITE" id="PS51063"/>
    </source>
</evidence>
<evidence type="ECO:0000256" key="2">
    <source>
        <dbReference type="ARBA" id="ARBA00023125"/>
    </source>
</evidence>
<sequence>MSINCRNCPLRTLQVFRSMSADEVKFMQEFKRGELSVDAGSTILMEGSNSPQLFTALKGVGLRYKNMPDGQRQVVNFVLPGDFVGLQAGLMGEMQHSVEATTQMTLCVFSRNELWDIFRHQPERAFDLTWLAALEEHFLGETLAVVGRKNGEQRIAWGLLKYYCRMDALGLANNGQVQFPYRQQDLADALGLSLVHTNKTLKRLRERQVVRWDSGILRVSNLRLLAECADVDDYSVMERPLI</sequence>
<dbReference type="CDD" id="cd00038">
    <property type="entry name" value="CAP_ED"/>
    <property type="match status" value="1"/>
</dbReference>
<evidence type="ECO:0000313" key="7">
    <source>
        <dbReference type="Proteomes" id="UP000464495"/>
    </source>
</evidence>
<dbReference type="SMART" id="SM00419">
    <property type="entry name" value="HTH_CRP"/>
    <property type="match status" value="1"/>
</dbReference>
<dbReference type="PROSITE" id="PS51063">
    <property type="entry name" value="HTH_CRP_2"/>
    <property type="match status" value="1"/>
</dbReference>
<evidence type="ECO:0000256" key="3">
    <source>
        <dbReference type="ARBA" id="ARBA00023163"/>
    </source>
</evidence>
<dbReference type="RefSeq" id="WP_161861610.1">
    <property type="nucleotide sequence ID" value="NZ_CP046620.1"/>
</dbReference>
<evidence type="ECO:0000256" key="1">
    <source>
        <dbReference type="ARBA" id="ARBA00023015"/>
    </source>
</evidence>
<reference evidence="6 7" key="1">
    <citation type="submission" date="2019-12" db="EMBL/GenBank/DDBJ databases">
        <title>Complete genome sequence of Algicella marina strain 9Alg 56(T) isolated from the red alga Tichocarpus crinitus.</title>
        <authorList>
            <person name="Kim S.-G."/>
            <person name="Nedashkovskaya O.I."/>
        </authorList>
    </citation>
    <scope>NUCLEOTIDE SEQUENCE [LARGE SCALE GENOMIC DNA]</scope>
    <source>
        <strain evidence="6 7">9Alg 56</strain>
    </source>
</reference>
<accession>A0A6P1SZU5</accession>
<feature type="domain" description="HTH crp-type" evidence="5">
    <location>
        <begin position="149"/>
        <end position="223"/>
    </location>
</feature>
<dbReference type="GO" id="GO:0006355">
    <property type="term" value="P:regulation of DNA-templated transcription"/>
    <property type="evidence" value="ECO:0007669"/>
    <property type="project" value="InterPro"/>
</dbReference>
<evidence type="ECO:0000313" key="6">
    <source>
        <dbReference type="EMBL" id="QHQ35045.1"/>
    </source>
</evidence>
<dbReference type="Pfam" id="PF00027">
    <property type="entry name" value="cNMP_binding"/>
    <property type="match status" value="1"/>
</dbReference>
<keyword evidence="3" id="KW-0804">Transcription</keyword>
<keyword evidence="1" id="KW-0805">Transcription regulation</keyword>
<gene>
    <name evidence="6" type="ORF">GO499_07470</name>
</gene>
<dbReference type="EMBL" id="CP046620">
    <property type="protein sequence ID" value="QHQ35045.1"/>
    <property type="molecule type" value="Genomic_DNA"/>
</dbReference>
<keyword evidence="7" id="KW-1185">Reference proteome</keyword>
<dbReference type="InterPro" id="IPR014710">
    <property type="entry name" value="RmlC-like_jellyroll"/>
</dbReference>
<dbReference type="InterPro" id="IPR000595">
    <property type="entry name" value="cNMP-bd_dom"/>
</dbReference>
<keyword evidence="2" id="KW-0238">DNA-binding</keyword>
<dbReference type="InterPro" id="IPR018490">
    <property type="entry name" value="cNMP-bd_dom_sf"/>
</dbReference>
<name>A0A6P1SZU5_9RHOB</name>
<proteinExistence type="predicted"/>
<dbReference type="InterPro" id="IPR036390">
    <property type="entry name" value="WH_DNA-bd_sf"/>
</dbReference>
<dbReference type="SUPFAM" id="SSF46785">
    <property type="entry name" value="Winged helix' DNA-binding domain"/>
    <property type="match status" value="1"/>
</dbReference>